<evidence type="ECO:0000313" key="3">
    <source>
        <dbReference type="EMBL" id="KAF5195526.1"/>
    </source>
</evidence>
<keyword evidence="2" id="KW-0732">Signal</keyword>
<feature type="signal peptide" evidence="2">
    <location>
        <begin position="1"/>
        <end position="35"/>
    </location>
</feature>
<feature type="region of interest" description="Disordered" evidence="1">
    <location>
        <begin position="34"/>
        <end position="104"/>
    </location>
</feature>
<name>A0A7J6WDL4_THATH</name>
<evidence type="ECO:0000256" key="2">
    <source>
        <dbReference type="SAM" id="SignalP"/>
    </source>
</evidence>
<feature type="compositionally biased region" description="Pro residues" evidence="1">
    <location>
        <begin position="70"/>
        <end position="81"/>
    </location>
</feature>
<dbReference type="Proteomes" id="UP000554482">
    <property type="component" value="Unassembled WGS sequence"/>
</dbReference>
<evidence type="ECO:0000313" key="4">
    <source>
        <dbReference type="Proteomes" id="UP000554482"/>
    </source>
</evidence>
<protein>
    <recommendedName>
        <fullName evidence="5">Transmembrane protein</fullName>
    </recommendedName>
</protein>
<sequence>MESKGVVVKGASMATLIAILLVLIIFFSLPFETSADSSTPIPSSNKYRPTPHHQKSSSLTSHNEEELPIRLPPFKFPPFKRPPFFKRPPRRLPQPPPPPKAKNK</sequence>
<proteinExistence type="predicted"/>
<organism evidence="3 4">
    <name type="scientific">Thalictrum thalictroides</name>
    <name type="common">Rue-anemone</name>
    <name type="synonym">Anemone thalictroides</name>
    <dbReference type="NCBI Taxonomy" id="46969"/>
    <lineage>
        <taxon>Eukaryota</taxon>
        <taxon>Viridiplantae</taxon>
        <taxon>Streptophyta</taxon>
        <taxon>Embryophyta</taxon>
        <taxon>Tracheophyta</taxon>
        <taxon>Spermatophyta</taxon>
        <taxon>Magnoliopsida</taxon>
        <taxon>Ranunculales</taxon>
        <taxon>Ranunculaceae</taxon>
        <taxon>Thalictroideae</taxon>
        <taxon>Thalictrum</taxon>
    </lineage>
</organism>
<accession>A0A7J6WDL4</accession>
<dbReference type="AlphaFoldDB" id="A0A7J6WDL4"/>
<feature type="chain" id="PRO_5029905516" description="Transmembrane protein" evidence="2">
    <location>
        <begin position="36"/>
        <end position="104"/>
    </location>
</feature>
<dbReference type="EMBL" id="JABWDY010017217">
    <property type="protein sequence ID" value="KAF5195526.1"/>
    <property type="molecule type" value="Genomic_DNA"/>
</dbReference>
<evidence type="ECO:0008006" key="5">
    <source>
        <dbReference type="Google" id="ProtNLM"/>
    </source>
</evidence>
<reference evidence="3 4" key="1">
    <citation type="submission" date="2020-06" db="EMBL/GenBank/DDBJ databases">
        <title>Transcriptomic and genomic resources for Thalictrum thalictroides and T. hernandezii: Facilitating candidate gene discovery in an emerging model plant lineage.</title>
        <authorList>
            <person name="Arias T."/>
            <person name="Riano-Pachon D.M."/>
            <person name="Di Stilio V.S."/>
        </authorList>
    </citation>
    <scope>NUCLEOTIDE SEQUENCE [LARGE SCALE GENOMIC DNA]</scope>
    <source>
        <strain evidence="4">cv. WT478/WT964</strain>
        <tissue evidence="3">Leaves</tissue>
    </source>
</reference>
<feature type="compositionally biased region" description="Polar residues" evidence="1">
    <location>
        <begin position="34"/>
        <end position="47"/>
    </location>
</feature>
<comment type="caution">
    <text evidence="3">The sequence shown here is derived from an EMBL/GenBank/DDBJ whole genome shotgun (WGS) entry which is preliminary data.</text>
</comment>
<feature type="compositionally biased region" description="Pro residues" evidence="1">
    <location>
        <begin position="91"/>
        <end position="104"/>
    </location>
</feature>
<gene>
    <name evidence="3" type="ORF">FRX31_014886</name>
</gene>
<evidence type="ECO:0000256" key="1">
    <source>
        <dbReference type="SAM" id="MobiDB-lite"/>
    </source>
</evidence>
<keyword evidence="4" id="KW-1185">Reference proteome</keyword>